<evidence type="ECO:0000313" key="2">
    <source>
        <dbReference type="Proteomes" id="UP000549113"/>
    </source>
</evidence>
<proteinExistence type="predicted"/>
<dbReference type="AlphaFoldDB" id="A0AA40VMP5"/>
<accession>A0AA40VMP5</accession>
<dbReference type="EMBL" id="JACIFH010000001">
    <property type="protein sequence ID" value="MBB4140641.1"/>
    <property type="molecule type" value="Genomic_DNA"/>
</dbReference>
<keyword evidence="2" id="KW-1185">Reference proteome</keyword>
<comment type="caution">
    <text evidence="1">The sequence shown here is derived from an EMBL/GenBank/DDBJ whole genome shotgun (WGS) entry which is preliminary data.</text>
</comment>
<sequence length="36" mass="4101">MPGELSHRRDRDLVFGVAVTEALVDRQQRPHDAGDR</sequence>
<reference evidence="1 2" key="1">
    <citation type="submission" date="2020-08" db="EMBL/GenBank/DDBJ databases">
        <title>Sequencing the genomes of 1000 actinobacteria strains.</title>
        <authorList>
            <person name="Klenk H.-P."/>
        </authorList>
    </citation>
    <scope>NUCLEOTIDE SEQUENCE [LARGE SCALE GENOMIC DNA]</scope>
    <source>
        <strain evidence="1 2">DSM 19600</strain>
    </source>
</reference>
<protein>
    <submittedName>
        <fullName evidence="1">Aromatic ring hydroxylase</fullName>
    </submittedName>
</protein>
<name>A0AA40VMP5_9MICO</name>
<organism evidence="1 2">
    <name type="scientific">Microbacterium invictum</name>
    <dbReference type="NCBI Taxonomy" id="515415"/>
    <lineage>
        <taxon>Bacteria</taxon>
        <taxon>Bacillati</taxon>
        <taxon>Actinomycetota</taxon>
        <taxon>Actinomycetes</taxon>
        <taxon>Micrococcales</taxon>
        <taxon>Microbacteriaceae</taxon>
        <taxon>Microbacterium</taxon>
    </lineage>
</organism>
<gene>
    <name evidence="1" type="ORF">BKA10_002435</name>
</gene>
<dbReference type="Proteomes" id="UP000549113">
    <property type="component" value="Unassembled WGS sequence"/>
</dbReference>
<evidence type="ECO:0000313" key="1">
    <source>
        <dbReference type="EMBL" id="MBB4140641.1"/>
    </source>
</evidence>